<dbReference type="PROSITE" id="PS00737">
    <property type="entry name" value="THIOLASE_2"/>
    <property type="match status" value="1"/>
</dbReference>
<evidence type="ECO:0000256" key="5">
    <source>
        <dbReference type="RuleBase" id="RU003557"/>
    </source>
</evidence>
<organism evidence="8 9">
    <name type="scientific">Leekyejoonella antrihumi</name>
    <dbReference type="NCBI Taxonomy" id="1660198"/>
    <lineage>
        <taxon>Bacteria</taxon>
        <taxon>Bacillati</taxon>
        <taxon>Actinomycetota</taxon>
        <taxon>Actinomycetes</taxon>
        <taxon>Micrococcales</taxon>
        <taxon>Dermacoccaceae</taxon>
        <taxon>Leekyejoonella</taxon>
    </lineage>
</organism>
<dbReference type="Pfam" id="PF02803">
    <property type="entry name" value="Thiolase_C"/>
    <property type="match status" value="1"/>
</dbReference>
<name>A0A563E7R3_9MICO</name>
<evidence type="ECO:0000256" key="2">
    <source>
        <dbReference type="ARBA" id="ARBA00022679"/>
    </source>
</evidence>
<dbReference type="PANTHER" id="PTHR43365:SF1">
    <property type="entry name" value="ACETYL-COA C-ACYLTRANSFERASE"/>
    <property type="match status" value="1"/>
</dbReference>
<evidence type="ECO:0000259" key="6">
    <source>
        <dbReference type="Pfam" id="PF00108"/>
    </source>
</evidence>
<proteinExistence type="inferred from homology"/>
<dbReference type="PANTHER" id="PTHR43365">
    <property type="entry name" value="BLR7806 PROTEIN"/>
    <property type="match status" value="1"/>
</dbReference>
<dbReference type="InterPro" id="IPR002155">
    <property type="entry name" value="Thiolase"/>
</dbReference>
<dbReference type="InterPro" id="IPR020615">
    <property type="entry name" value="Thiolase_acyl_enz_int_AS"/>
</dbReference>
<dbReference type="SUPFAM" id="SSF53901">
    <property type="entry name" value="Thiolase-like"/>
    <property type="match status" value="2"/>
</dbReference>
<keyword evidence="3 5" id="KW-0012">Acyltransferase</keyword>
<accession>A0A563E7R3</accession>
<dbReference type="RefSeq" id="WP_146315021.1">
    <property type="nucleotide sequence ID" value="NZ_VCQV01000002.1"/>
</dbReference>
<dbReference type="NCBIfam" id="NF006090">
    <property type="entry name" value="PRK08242.1"/>
    <property type="match status" value="1"/>
</dbReference>
<dbReference type="GO" id="GO:0003985">
    <property type="term" value="F:acetyl-CoA C-acetyltransferase activity"/>
    <property type="evidence" value="ECO:0007669"/>
    <property type="project" value="UniProtKB-EC"/>
</dbReference>
<feature type="domain" description="Thiolase N-terminal" evidence="6">
    <location>
        <begin position="9"/>
        <end position="233"/>
    </location>
</feature>
<dbReference type="Pfam" id="PF00108">
    <property type="entry name" value="Thiolase_N"/>
    <property type="match status" value="1"/>
</dbReference>
<keyword evidence="2 5" id="KW-0808">Transferase</keyword>
<gene>
    <name evidence="8" type="ORF">FGL98_02195</name>
</gene>
<dbReference type="InterPro" id="IPR016039">
    <property type="entry name" value="Thiolase-like"/>
</dbReference>
<dbReference type="InterPro" id="IPR020610">
    <property type="entry name" value="Thiolase_AS"/>
</dbReference>
<reference evidence="8 9" key="2">
    <citation type="submission" date="2019-08" db="EMBL/GenBank/DDBJ databases">
        <title>Jejuicoccus antrihumi gen. nov., sp. nov., a new member of the family Dermacoccaceae isolated from a cave.</title>
        <authorList>
            <person name="Schumann P."/>
            <person name="Kim I.S."/>
        </authorList>
    </citation>
    <scope>NUCLEOTIDE SEQUENCE [LARGE SCALE GENOMIC DNA]</scope>
    <source>
        <strain evidence="8 9">C5-26</strain>
    </source>
</reference>
<feature type="domain" description="Thiolase C-terminal" evidence="7">
    <location>
        <begin position="284"/>
        <end position="405"/>
    </location>
</feature>
<dbReference type="NCBIfam" id="TIGR01930">
    <property type="entry name" value="AcCoA-C-Actrans"/>
    <property type="match status" value="1"/>
</dbReference>
<dbReference type="PROSITE" id="PS00098">
    <property type="entry name" value="THIOLASE_1"/>
    <property type="match status" value="1"/>
</dbReference>
<dbReference type="PIRSF" id="PIRSF000429">
    <property type="entry name" value="Ac-CoA_Ac_transf"/>
    <property type="match status" value="1"/>
</dbReference>
<evidence type="ECO:0000259" key="7">
    <source>
        <dbReference type="Pfam" id="PF02803"/>
    </source>
</evidence>
<sequence length="406" mass="42411">MAEIPQALVYDAIRTPRGRGKKTGSLHEIKPIDLVVGLIDELRKRNPELDPARIDDIVLGVVGPVGDQGQDIAKTAALAAGLPETVAGVQLNRFCASGLEAVNQAASRVRSGFEDLIIAGGVESMSRVPMGSDGGAWAADPATAIATDFIPQGIGADLLATIEGFSRTDVDEFAAQSHARAAHAQEAGYFKGSIVPVVDRNGLTVLDHDETIRPGTSAESLAGLKPSFKDMGEMGGFDAVALEKYHWVDQIEHVHHAGNSSGIVDGAALMLIGTEQVGRDLGLRPRARVLAVAVSGADPTIMLTGPKPAALKALAKAGLKASDIDLLEINEAFAAVPMRFMRDLDISHDRVNVNGGAIAMGHPLGATGAMILGTLVDELERRDLRRGLATLCVGGGMGIATIVERV</sequence>
<dbReference type="EMBL" id="VCQV01000002">
    <property type="protein sequence ID" value="TWP38618.1"/>
    <property type="molecule type" value="Genomic_DNA"/>
</dbReference>
<feature type="active site" description="Proton acceptor" evidence="4">
    <location>
        <position position="362"/>
    </location>
</feature>
<comment type="caution">
    <text evidence="8">The sequence shown here is derived from an EMBL/GenBank/DDBJ whole genome shotgun (WGS) entry which is preliminary data.</text>
</comment>
<evidence type="ECO:0000256" key="3">
    <source>
        <dbReference type="ARBA" id="ARBA00023315"/>
    </source>
</evidence>
<evidence type="ECO:0000256" key="4">
    <source>
        <dbReference type="PIRSR" id="PIRSR000429-1"/>
    </source>
</evidence>
<protein>
    <submittedName>
        <fullName evidence="8">Acetyl-CoA C-acetyltransferase</fullName>
        <ecNumber evidence="8">2.3.1.9</ecNumber>
    </submittedName>
</protein>
<evidence type="ECO:0000313" key="8">
    <source>
        <dbReference type="EMBL" id="TWP38618.1"/>
    </source>
</evidence>
<dbReference type="InterPro" id="IPR020613">
    <property type="entry name" value="Thiolase_CS"/>
</dbReference>
<evidence type="ECO:0000256" key="1">
    <source>
        <dbReference type="ARBA" id="ARBA00010982"/>
    </source>
</evidence>
<dbReference type="Gene3D" id="3.40.47.10">
    <property type="match status" value="2"/>
</dbReference>
<dbReference type="Proteomes" id="UP000320244">
    <property type="component" value="Unassembled WGS sequence"/>
</dbReference>
<dbReference type="InterPro" id="IPR020616">
    <property type="entry name" value="Thiolase_N"/>
</dbReference>
<dbReference type="AlphaFoldDB" id="A0A563E7R3"/>
<dbReference type="OrthoDB" id="3204099at2"/>
<keyword evidence="9" id="KW-1185">Reference proteome</keyword>
<dbReference type="EC" id="2.3.1.9" evidence="8"/>
<dbReference type="CDD" id="cd00751">
    <property type="entry name" value="thiolase"/>
    <property type="match status" value="1"/>
</dbReference>
<comment type="similarity">
    <text evidence="1 5">Belongs to the thiolase-like superfamily. Thiolase family.</text>
</comment>
<dbReference type="InterPro" id="IPR020617">
    <property type="entry name" value="Thiolase_C"/>
</dbReference>
<dbReference type="PROSITE" id="PS00099">
    <property type="entry name" value="THIOLASE_3"/>
    <property type="match status" value="1"/>
</dbReference>
<evidence type="ECO:0000313" key="9">
    <source>
        <dbReference type="Proteomes" id="UP000320244"/>
    </source>
</evidence>
<reference evidence="8 9" key="1">
    <citation type="submission" date="2019-05" db="EMBL/GenBank/DDBJ databases">
        <authorList>
            <person name="Lee S.D."/>
        </authorList>
    </citation>
    <scope>NUCLEOTIDE SEQUENCE [LARGE SCALE GENOMIC DNA]</scope>
    <source>
        <strain evidence="8 9">C5-26</strain>
    </source>
</reference>
<feature type="active site" description="Acyl-thioester intermediate" evidence="4">
    <location>
        <position position="95"/>
    </location>
</feature>
<feature type="active site" description="Proton acceptor" evidence="4">
    <location>
        <position position="392"/>
    </location>
</feature>